<name>A0ACC2XFH1_9TREE</name>
<comment type="caution">
    <text evidence="1">The sequence shown here is derived from an EMBL/GenBank/DDBJ whole genome shotgun (WGS) entry which is preliminary data.</text>
</comment>
<protein>
    <submittedName>
        <fullName evidence="1">Uncharacterized protein</fullName>
    </submittedName>
</protein>
<proteinExistence type="predicted"/>
<keyword evidence="2" id="KW-1185">Reference proteome</keyword>
<organism evidence="1 2">
    <name type="scientific">Naganishia onofrii</name>
    <dbReference type="NCBI Taxonomy" id="1851511"/>
    <lineage>
        <taxon>Eukaryota</taxon>
        <taxon>Fungi</taxon>
        <taxon>Dikarya</taxon>
        <taxon>Basidiomycota</taxon>
        <taxon>Agaricomycotina</taxon>
        <taxon>Tremellomycetes</taxon>
        <taxon>Filobasidiales</taxon>
        <taxon>Filobasidiaceae</taxon>
        <taxon>Naganishia</taxon>
    </lineage>
</organism>
<sequence length="634" mass="70784">MPPIRASPWTNHAELAQLYAWIWEEPEDEVATARAVARIATYLPHPSTPLFLPLLHALLTTTLLPHPPTTSQQLLTTRLALSSSLIRFINSLVDPLQTTAYAKPISLLARQLRIPPSLVAVRHAATHEDLPTYEALRAGIDQAIEWVRMEIMAPLVFPQQQNANNPDLNGDNSSQVNEKEEQEYLALVKKYKSLLRAFYRERTSTNTALWSGARELRMTLRALEDKLDSLVSREGGGSGDSESKREEQARWLVRSVLFAERGGLVPNARKRPSYNASTGFPNPGEAEIRIWTPLLALIADKFAAVTTETDGDRYNDNDNEGESRWSAWCLSEGLRVVLSYIETRDGTQLDSPFASRAGGQSRELNGGKGKEVVPFAHDADYLGLPDEEEEEEGQATTAVAESADVAGDAKQDEKEEFMACLVGWLALLVQGNLTTTSNSTTTRNTITVTGKRRRSGQLGDSLPLEISAKAAPDNGTAAWSVGVRGRRQVCREVVKSLGIDVVRDAWELFLQEEQESEQEELVEAMRQRKLVRKEDLLLLLIRGDPVCEALVRRLAEADEERNQVQGLSDEDTEQRALESMEHRLEAFRKMRQRTAIDSEAVDDDVSDDEAGGKRMRGWARVDGWKECPFGFWRG</sequence>
<dbReference type="EMBL" id="JASBWV010000014">
    <property type="protein sequence ID" value="KAJ9122662.1"/>
    <property type="molecule type" value="Genomic_DNA"/>
</dbReference>
<gene>
    <name evidence="1" type="ORF">QFC24_004090</name>
</gene>
<reference evidence="1" key="1">
    <citation type="submission" date="2023-04" db="EMBL/GenBank/DDBJ databases">
        <title>Draft Genome sequencing of Naganishia species isolated from polar environments using Oxford Nanopore Technology.</title>
        <authorList>
            <person name="Leo P."/>
            <person name="Venkateswaran K."/>
        </authorList>
    </citation>
    <scope>NUCLEOTIDE SEQUENCE</scope>
    <source>
        <strain evidence="1">DBVPG 5303</strain>
    </source>
</reference>
<evidence type="ECO:0000313" key="2">
    <source>
        <dbReference type="Proteomes" id="UP001234202"/>
    </source>
</evidence>
<evidence type="ECO:0000313" key="1">
    <source>
        <dbReference type="EMBL" id="KAJ9122662.1"/>
    </source>
</evidence>
<dbReference type="Proteomes" id="UP001234202">
    <property type="component" value="Unassembled WGS sequence"/>
</dbReference>
<accession>A0ACC2XFH1</accession>